<evidence type="ECO:0000259" key="5">
    <source>
        <dbReference type="PROSITE" id="PS51462"/>
    </source>
</evidence>
<dbReference type="Proteomes" id="UP001225356">
    <property type="component" value="Unassembled WGS sequence"/>
</dbReference>
<dbReference type="Pfam" id="PF00293">
    <property type="entry name" value="NUDIX"/>
    <property type="match status" value="1"/>
</dbReference>
<gene>
    <name evidence="6" type="ORF">J2853_003368</name>
</gene>
<dbReference type="InterPro" id="IPR015797">
    <property type="entry name" value="NUDIX_hydrolase-like_dom_sf"/>
</dbReference>
<dbReference type="PROSITE" id="PS51462">
    <property type="entry name" value="NUDIX"/>
    <property type="match status" value="1"/>
</dbReference>
<dbReference type="SUPFAM" id="SSF55811">
    <property type="entry name" value="Nudix"/>
    <property type="match status" value="1"/>
</dbReference>
<name>A0ABT9QBL0_9ACTN</name>
<keyword evidence="3 4" id="KW-0378">Hydrolase</keyword>
<dbReference type="InterPro" id="IPR000086">
    <property type="entry name" value="NUDIX_hydrolase_dom"/>
</dbReference>
<protein>
    <submittedName>
        <fullName evidence="6">8-oxo-dGTP pyrophosphatase MutT (NUDIX family)</fullName>
    </submittedName>
</protein>
<accession>A0ABT9QBL0</accession>
<dbReference type="InterPro" id="IPR020476">
    <property type="entry name" value="Nudix_hydrolase"/>
</dbReference>
<organism evidence="6 7">
    <name type="scientific">Streptosporangium lutulentum</name>
    <dbReference type="NCBI Taxonomy" id="1461250"/>
    <lineage>
        <taxon>Bacteria</taxon>
        <taxon>Bacillati</taxon>
        <taxon>Actinomycetota</taxon>
        <taxon>Actinomycetes</taxon>
        <taxon>Streptosporangiales</taxon>
        <taxon>Streptosporangiaceae</taxon>
        <taxon>Streptosporangium</taxon>
    </lineage>
</organism>
<dbReference type="Gene3D" id="3.90.79.10">
    <property type="entry name" value="Nucleoside Triphosphate Pyrophosphohydrolase"/>
    <property type="match status" value="1"/>
</dbReference>
<sequence>MTQRHQVTVDVHVILERQGRILLCLREGTGYADGLYCLPSGHLEAGETVVECAVREVREEVGVRIDPADLRPVTVVHHLSPEGEPRVGFFFAADVWDGEVVNAEPHKCGRVDWVPADRLPDNTVAYTAAGVALYLDGVGIGVHGWPGPEAA</sequence>
<evidence type="ECO:0000256" key="1">
    <source>
        <dbReference type="ARBA" id="ARBA00001946"/>
    </source>
</evidence>
<keyword evidence="7" id="KW-1185">Reference proteome</keyword>
<evidence type="ECO:0000313" key="6">
    <source>
        <dbReference type="EMBL" id="MDP9844157.1"/>
    </source>
</evidence>
<dbReference type="PROSITE" id="PS00893">
    <property type="entry name" value="NUDIX_BOX"/>
    <property type="match status" value="1"/>
</dbReference>
<dbReference type="EMBL" id="JAUSQU010000001">
    <property type="protein sequence ID" value="MDP9844157.1"/>
    <property type="molecule type" value="Genomic_DNA"/>
</dbReference>
<dbReference type="RefSeq" id="WP_307558811.1">
    <property type="nucleotide sequence ID" value="NZ_JAUSQU010000001.1"/>
</dbReference>
<proteinExistence type="inferred from homology"/>
<comment type="cofactor">
    <cofactor evidence="1">
        <name>Mg(2+)</name>
        <dbReference type="ChEBI" id="CHEBI:18420"/>
    </cofactor>
</comment>
<reference evidence="6 7" key="1">
    <citation type="submission" date="2023-07" db="EMBL/GenBank/DDBJ databases">
        <title>Sequencing the genomes of 1000 actinobacteria strains.</title>
        <authorList>
            <person name="Klenk H.-P."/>
        </authorList>
    </citation>
    <scope>NUCLEOTIDE SEQUENCE [LARGE SCALE GENOMIC DNA]</scope>
    <source>
        <strain evidence="6 7">DSM 46740</strain>
    </source>
</reference>
<evidence type="ECO:0000256" key="3">
    <source>
        <dbReference type="ARBA" id="ARBA00022801"/>
    </source>
</evidence>
<dbReference type="PRINTS" id="PR00502">
    <property type="entry name" value="NUDIXFAMILY"/>
</dbReference>
<dbReference type="PANTHER" id="PTHR43046">
    <property type="entry name" value="GDP-MANNOSE MANNOSYL HYDROLASE"/>
    <property type="match status" value="1"/>
</dbReference>
<comment type="similarity">
    <text evidence="2 4">Belongs to the Nudix hydrolase family.</text>
</comment>
<evidence type="ECO:0000313" key="7">
    <source>
        <dbReference type="Proteomes" id="UP001225356"/>
    </source>
</evidence>
<comment type="caution">
    <text evidence="6">The sequence shown here is derived from an EMBL/GenBank/DDBJ whole genome shotgun (WGS) entry which is preliminary data.</text>
</comment>
<dbReference type="InterPro" id="IPR020084">
    <property type="entry name" value="NUDIX_hydrolase_CS"/>
</dbReference>
<dbReference type="CDD" id="cd04683">
    <property type="entry name" value="NUDIX_Hydrolase"/>
    <property type="match status" value="1"/>
</dbReference>
<evidence type="ECO:0000256" key="2">
    <source>
        <dbReference type="ARBA" id="ARBA00005582"/>
    </source>
</evidence>
<evidence type="ECO:0000256" key="4">
    <source>
        <dbReference type="RuleBase" id="RU003476"/>
    </source>
</evidence>
<feature type="domain" description="Nudix hydrolase" evidence="5">
    <location>
        <begin position="4"/>
        <end position="139"/>
    </location>
</feature>
<dbReference type="PANTHER" id="PTHR43046:SF16">
    <property type="entry name" value="ADP-RIBOSE PYROPHOSPHATASE YJHB-RELATED"/>
    <property type="match status" value="1"/>
</dbReference>